<keyword evidence="8" id="KW-1185">Reference proteome</keyword>
<evidence type="ECO:0000256" key="3">
    <source>
        <dbReference type="PIRSR" id="PIRSR603782-1"/>
    </source>
</evidence>
<reference evidence="7 8" key="1">
    <citation type="journal article" date="2012" name="J. Bacteriol.">
        <title>Genome Sequence of the Halotolerant Bacterium Imtechella halotolerans K1T.</title>
        <authorList>
            <person name="Kumar S."/>
            <person name="Vikram S."/>
            <person name="Subramanian S."/>
            <person name="Raghava G.P."/>
            <person name="Pinnaka A.K."/>
        </authorList>
    </citation>
    <scope>NUCLEOTIDE SEQUENCE [LARGE SCALE GENOMIC DNA]</scope>
    <source>
        <strain evidence="7 8">K1</strain>
    </source>
</reference>
<gene>
    <name evidence="7" type="ORF">W5A_03894</name>
</gene>
<evidence type="ECO:0000256" key="5">
    <source>
        <dbReference type="SAM" id="Phobius"/>
    </source>
</evidence>
<dbReference type="CDD" id="cd02968">
    <property type="entry name" value="SCO"/>
    <property type="match status" value="1"/>
</dbReference>
<sequence>MNKKIYYYMGLGLVILIFGIFALTEISRRVENKEVTDVDRHQVGKKKAEMMTIGKAPKFSFTDQHGNIISNATFKDKVYVLDFIFTTCPSICPIMTKNMVTVQNAFNNKPIGIVSITINPENDTPEVLKAYAEEYGVTNPDWHFLTGDKETIYKLANEGFNLYAGQGDQFEGGFEHSGMFALIDKDGNIVCRKDNFGNPIVYYDGIEPEGIEMLISDIQQLLKN</sequence>
<feature type="binding site" evidence="3">
    <location>
        <position position="92"/>
    </location>
    <ligand>
        <name>Cu cation</name>
        <dbReference type="ChEBI" id="CHEBI:23378"/>
    </ligand>
</feature>
<feature type="transmembrane region" description="Helical" evidence="5">
    <location>
        <begin position="6"/>
        <end position="24"/>
    </location>
</feature>
<dbReference type="RefSeq" id="WP_008237650.1">
    <property type="nucleotide sequence ID" value="NZ_AJJU01000003.1"/>
</dbReference>
<feature type="binding site" evidence="3">
    <location>
        <position position="176"/>
    </location>
    <ligand>
        <name>Cu cation</name>
        <dbReference type="ChEBI" id="CHEBI:23378"/>
    </ligand>
</feature>
<dbReference type="AlphaFoldDB" id="I0WI39"/>
<dbReference type="EMBL" id="AJJU01000003">
    <property type="protein sequence ID" value="EID76055.1"/>
    <property type="molecule type" value="Genomic_DNA"/>
</dbReference>
<dbReference type="PANTHER" id="PTHR12151:SF25">
    <property type="entry name" value="LINALOOL DEHYDRATASE_ISOMERASE DOMAIN-CONTAINING PROTEIN"/>
    <property type="match status" value="1"/>
</dbReference>
<dbReference type="PROSITE" id="PS51352">
    <property type="entry name" value="THIOREDOXIN_2"/>
    <property type="match status" value="1"/>
</dbReference>
<dbReference type="OrthoDB" id="9811998at2"/>
<keyword evidence="4" id="KW-1015">Disulfide bond</keyword>
<protein>
    <recommendedName>
        <fullName evidence="6">Thioredoxin domain-containing protein</fullName>
    </recommendedName>
</protein>
<evidence type="ECO:0000313" key="7">
    <source>
        <dbReference type="EMBL" id="EID76055.1"/>
    </source>
</evidence>
<proteinExistence type="inferred from homology"/>
<feature type="domain" description="Thioredoxin" evidence="6">
    <location>
        <begin position="50"/>
        <end position="216"/>
    </location>
</feature>
<feature type="disulfide bond" description="Redox-active" evidence="4">
    <location>
        <begin position="88"/>
        <end position="92"/>
    </location>
</feature>
<dbReference type="PATRIC" id="fig|946077.3.peg.792"/>
<evidence type="ECO:0000256" key="2">
    <source>
        <dbReference type="ARBA" id="ARBA00023008"/>
    </source>
</evidence>
<dbReference type="InterPro" id="IPR013766">
    <property type="entry name" value="Thioredoxin_domain"/>
</dbReference>
<dbReference type="SUPFAM" id="SSF52833">
    <property type="entry name" value="Thioredoxin-like"/>
    <property type="match status" value="1"/>
</dbReference>
<keyword evidence="3" id="KW-0479">Metal-binding</keyword>
<name>I0WI39_9FLAO</name>
<dbReference type="eggNOG" id="COG1999">
    <property type="taxonomic scope" value="Bacteria"/>
</dbReference>
<accession>I0WI39</accession>
<keyword evidence="5" id="KW-0812">Transmembrane</keyword>
<feature type="binding site" evidence="3">
    <location>
        <position position="88"/>
    </location>
    <ligand>
        <name>Cu cation</name>
        <dbReference type="ChEBI" id="CHEBI:23378"/>
    </ligand>
</feature>
<keyword evidence="2 3" id="KW-0186">Copper</keyword>
<dbReference type="InterPro" id="IPR036249">
    <property type="entry name" value="Thioredoxin-like_sf"/>
</dbReference>
<evidence type="ECO:0000313" key="8">
    <source>
        <dbReference type="Proteomes" id="UP000005938"/>
    </source>
</evidence>
<comment type="similarity">
    <text evidence="1">Belongs to the SCO1/2 family.</text>
</comment>
<dbReference type="InterPro" id="IPR003782">
    <property type="entry name" value="SCO1/SenC"/>
</dbReference>
<organism evidence="7 8">
    <name type="scientific">Imtechella halotolerans K1</name>
    <dbReference type="NCBI Taxonomy" id="946077"/>
    <lineage>
        <taxon>Bacteria</taxon>
        <taxon>Pseudomonadati</taxon>
        <taxon>Bacteroidota</taxon>
        <taxon>Flavobacteriia</taxon>
        <taxon>Flavobacteriales</taxon>
        <taxon>Flavobacteriaceae</taxon>
        <taxon>Imtechella</taxon>
    </lineage>
</organism>
<keyword evidence="5" id="KW-0472">Membrane</keyword>
<dbReference type="Proteomes" id="UP000005938">
    <property type="component" value="Unassembled WGS sequence"/>
</dbReference>
<dbReference type="STRING" id="946077.W5A_03894"/>
<evidence type="ECO:0000259" key="6">
    <source>
        <dbReference type="PROSITE" id="PS51352"/>
    </source>
</evidence>
<comment type="caution">
    <text evidence="7">The sequence shown here is derived from an EMBL/GenBank/DDBJ whole genome shotgun (WGS) entry which is preliminary data.</text>
</comment>
<evidence type="ECO:0000256" key="1">
    <source>
        <dbReference type="ARBA" id="ARBA00010996"/>
    </source>
</evidence>
<dbReference type="Gene3D" id="3.40.30.10">
    <property type="entry name" value="Glutaredoxin"/>
    <property type="match status" value="1"/>
</dbReference>
<keyword evidence="5" id="KW-1133">Transmembrane helix</keyword>
<dbReference type="GO" id="GO:0046872">
    <property type="term" value="F:metal ion binding"/>
    <property type="evidence" value="ECO:0007669"/>
    <property type="project" value="UniProtKB-KW"/>
</dbReference>
<evidence type="ECO:0000256" key="4">
    <source>
        <dbReference type="PIRSR" id="PIRSR603782-2"/>
    </source>
</evidence>
<dbReference type="Pfam" id="PF02630">
    <property type="entry name" value="SCO1-SenC"/>
    <property type="match status" value="1"/>
</dbReference>
<dbReference type="PANTHER" id="PTHR12151">
    <property type="entry name" value="ELECTRON TRANSPORT PROTIN SCO1/SENC FAMILY MEMBER"/>
    <property type="match status" value="1"/>
</dbReference>